<accession>A0A7V9YYJ8</accession>
<evidence type="ECO:0000313" key="4">
    <source>
        <dbReference type="EMBL" id="MBA2870827.1"/>
    </source>
</evidence>
<reference evidence="4 5" key="1">
    <citation type="submission" date="2020-07" db="EMBL/GenBank/DDBJ databases">
        <title>Genomic Encyclopedia of Type Strains, Phase IV (KMG-IV): sequencing the most valuable type-strain genomes for metagenomic binning, comparative biology and taxonomic classification.</title>
        <authorList>
            <person name="Goeker M."/>
        </authorList>
    </citation>
    <scope>NUCLEOTIDE SEQUENCE [LARGE SCALE GENOMIC DNA]</scope>
    <source>
        <strain evidence="4 5">DSM 25220</strain>
    </source>
</reference>
<gene>
    <name evidence="4" type="ORF">HNQ85_001097</name>
</gene>
<dbReference type="CDD" id="cd17909">
    <property type="entry name" value="CheC_ClassI"/>
    <property type="match status" value="1"/>
</dbReference>
<dbReference type="GO" id="GO:0006935">
    <property type="term" value="P:chemotaxis"/>
    <property type="evidence" value="ECO:0007669"/>
    <property type="project" value="UniProtKB-KW"/>
</dbReference>
<dbReference type="RefSeq" id="WP_181536726.1">
    <property type="nucleotide sequence ID" value="NZ_JACDUU010000002.1"/>
</dbReference>
<dbReference type="Pfam" id="PF04509">
    <property type="entry name" value="CheC"/>
    <property type="match status" value="2"/>
</dbReference>
<dbReference type="Gene3D" id="3.40.1550.10">
    <property type="entry name" value="CheC-like"/>
    <property type="match status" value="1"/>
</dbReference>
<protein>
    <submittedName>
        <fullName evidence="4">Chemotaxis protein CheC</fullName>
    </submittedName>
</protein>
<keyword evidence="5" id="KW-1185">Reference proteome</keyword>
<dbReference type="Proteomes" id="UP000580891">
    <property type="component" value="Unassembled WGS sequence"/>
</dbReference>
<evidence type="ECO:0000259" key="3">
    <source>
        <dbReference type="Pfam" id="PF04509"/>
    </source>
</evidence>
<feature type="domain" description="CheC-like protein" evidence="3">
    <location>
        <begin position="11"/>
        <end position="45"/>
    </location>
</feature>
<proteinExistence type="predicted"/>
<evidence type="ECO:0000256" key="1">
    <source>
        <dbReference type="ARBA" id="ARBA00022500"/>
    </source>
</evidence>
<comment type="caution">
    <text evidence="4">The sequence shown here is derived from an EMBL/GenBank/DDBJ whole genome shotgun (WGS) entry which is preliminary data.</text>
</comment>
<evidence type="ECO:0000256" key="2">
    <source>
        <dbReference type="ARBA" id="ARBA00022801"/>
    </source>
</evidence>
<dbReference type="InterPro" id="IPR028976">
    <property type="entry name" value="CheC-like_sf"/>
</dbReference>
<dbReference type="PANTHER" id="PTHR43693:SF1">
    <property type="entry name" value="PROTEIN PHOSPHATASE CHEZ"/>
    <property type="match status" value="1"/>
</dbReference>
<keyword evidence="2" id="KW-0378">Hydrolase</keyword>
<dbReference type="InterPro" id="IPR050992">
    <property type="entry name" value="CheZ_family_phosphatases"/>
</dbReference>
<feature type="domain" description="CheC-like protein" evidence="3">
    <location>
        <begin position="106"/>
        <end position="140"/>
    </location>
</feature>
<dbReference type="GO" id="GO:0016787">
    <property type="term" value="F:hydrolase activity"/>
    <property type="evidence" value="ECO:0007669"/>
    <property type="project" value="UniProtKB-KW"/>
</dbReference>
<dbReference type="AlphaFoldDB" id="A0A7V9YYJ8"/>
<organism evidence="4 5">
    <name type="scientific">[Anoxybacillus] calidus</name>
    <dbReference type="NCBI Taxonomy" id="575178"/>
    <lineage>
        <taxon>Bacteria</taxon>
        <taxon>Bacillati</taxon>
        <taxon>Bacillota</taxon>
        <taxon>Bacilli</taxon>
        <taxon>Bacillales</taxon>
        <taxon>Anoxybacillaceae</taxon>
        <taxon>Paranoxybacillus</taxon>
    </lineage>
</organism>
<dbReference type="InterPro" id="IPR007597">
    <property type="entry name" value="CheC"/>
</dbReference>
<dbReference type="EMBL" id="JACDUU010000002">
    <property type="protein sequence ID" value="MBA2870827.1"/>
    <property type="molecule type" value="Genomic_DNA"/>
</dbReference>
<dbReference type="PANTHER" id="PTHR43693">
    <property type="entry name" value="PROTEIN PHOSPHATASE CHEZ"/>
    <property type="match status" value="1"/>
</dbReference>
<name>A0A7V9YYJ8_9BACL</name>
<evidence type="ECO:0000313" key="5">
    <source>
        <dbReference type="Proteomes" id="UP000580891"/>
    </source>
</evidence>
<sequence length="204" mass="22344">MLYFDKLNTDHMDILKEIGNIGAGNAATALSQLLNKKIEMNVPDVRIVSFDEMMELVGGADHVVASVFLRIEGDVSGNMFFMLSLEQAKSFIQQMTGHKEFGELGISALQELGNILAGSYLSSLANFTNLELYPSVPALSVDMIGAILEYGLIELSRVGDFAIVIDTALYEADQVQDSLNGHFFLLPDPDSFAPLFRSLGVEMR</sequence>
<keyword evidence="1" id="KW-0145">Chemotaxis</keyword>
<dbReference type="SUPFAM" id="SSF103039">
    <property type="entry name" value="CheC-like"/>
    <property type="match status" value="1"/>
</dbReference>